<dbReference type="Pfam" id="PF00078">
    <property type="entry name" value="RVT_1"/>
    <property type="match status" value="1"/>
</dbReference>
<feature type="domain" description="Reverse transcriptase" evidence="2">
    <location>
        <begin position="349"/>
        <end position="701"/>
    </location>
</feature>
<evidence type="ECO:0000313" key="3">
    <source>
        <dbReference type="EMBL" id="KAJ4444528.1"/>
    </source>
</evidence>
<dbReference type="InterPro" id="IPR043502">
    <property type="entry name" value="DNA/RNA_pol_sf"/>
</dbReference>
<feature type="compositionally biased region" description="Polar residues" evidence="1">
    <location>
        <begin position="61"/>
        <end position="70"/>
    </location>
</feature>
<feature type="region of interest" description="Disordered" evidence="1">
    <location>
        <begin position="287"/>
        <end position="372"/>
    </location>
</feature>
<dbReference type="InterPro" id="IPR043128">
    <property type="entry name" value="Rev_trsase/Diguanyl_cyclase"/>
</dbReference>
<organism evidence="3 4">
    <name type="scientific">Periplaneta americana</name>
    <name type="common">American cockroach</name>
    <name type="synonym">Blatta americana</name>
    <dbReference type="NCBI Taxonomy" id="6978"/>
    <lineage>
        <taxon>Eukaryota</taxon>
        <taxon>Metazoa</taxon>
        <taxon>Ecdysozoa</taxon>
        <taxon>Arthropoda</taxon>
        <taxon>Hexapoda</taxon>
        <taxon>Insecta</taxon>
        <taxon>Pterygota</taxon>
        <taxon>Neoptera</taxon>
        <taxon>Polyneoptera</taxon>
        <taxon>Dictyoptera</taxon>
        <taxon>Blattodea</taxon>
        <taxon>Blattoidea</taxon>
        <taxon>Blattidae</taxon>
        <taxon>Blattinae</taxon>
        <taxon>Periplaneta</taxon>
    </lineage>
</organism>
<dbReference type="EMBL" id="JAJSOF020000011">
    <property type="protein sequence ID" value="KAJ4444528.1"/>
    <property type="molecule type" value="Genomic_DNA"/>
</dbReference>
<evidence type="ECO:0000259" key="2">
    <source>
        <dbReference type="PROSITE" id="PS50878"/>
    </source>
</evidence>
<feature type="region of interest" description="Disordered" evidence="1">
    <location>
        <begin position="147"/>
        <end position="173"/>
    </location>
</feature>
<gene>
    <name evidence="3" type="ORF">ANN_06322</name>
</gene>
<proteinExistence type="predicted"/>
<dbReference type="Proteomes" id="UP001148838">
    <property type="component" value="Unassembled WGS sequence"/>
</dbReference>
<name>A0ABQ8TF04_PERAM</name>
<evidence type="ECO:0000313" key="4">
    <source>
        <dbReference type="Proteomes" id="UP001148838"/>
    </source>
</evidence>
<dbReference type="Gene3D" id="3.30.70.270">
    <property type="match status" value="1"/>
</dbReference>
<dbReference type="PROSITE" id="PS50878">
    <property type="entry name" value="RT_POL"/>
    <property type="match status" value="1"/>
</dbReference>
<feature type="compositionally biased region" description="Basic and acidic residues" evidence="1">
    <location>
        <begin position="299"/>
        <end position="322"/>
    </location>
</feature>
<reference evidence="3 4" key="1">
    <citation type="journal article" date="2022" name="Allergy">
        <title>Genome assembly and annotation of Periplaneta americana reveal a comprehensive cockroach allergen profile.</title>
        <authorList>
            <person name="Wang L."/>
            <person name="Xiong Q."/>
            <person name="Saelim N."/>
            <person name="Wang L."/>
            <person name="Nong W."/>
            <person name="Wan A.T."/>
            <person name="Shi M."/>
            <person name="Liu X."/>
            <person name="Cao Q."/>
            <person name="Hui J.H.L."/>
            <person name="Sookrung N."/>
            <person name="Leung T.F."/>
            <person name="Tungtrongchitr A."/>
            <person name="Tsui S.K.W."/>
        </authorList>
    </citation>
    <scope>NUCLEOTIDE SEQUENCE [LARGE SCALE GENOMIC DNA]</scope>
    <source>
        <strain evidence="3">PWHHKU_190912</strain>
    </source>
</reference>
<protein>
    <recommendedName>
        <fullName evidence="2">Reverse transcriptase domain-containing protein</fullName>
    </recommendedName>
</protein>
<dbReference type="PANTHER" id="PTHR47027">
    <property type="entry name" value="REVERSE TRANSCRIPTASE DOMAIN-CONTAINING PROTEIN"/>
    <property type="match status" value="1"/>
</dbReference>
<evidence type="ECO:0000256" key="1">
    <source>
        <dbReference type="SAM" id="MobiDB-lite"/>
    </source>
</evidence>
<dbReference type="SUPFAM" id="SSF56672">
    <property type="entry name" value="DNA/RNA polymerases"/>
    <property type="match status" value="1"/>
</dbReference>
<comment type="caution">
    <text evidence="3">The sequence shown here is derived from an EMBL/GenBank/DDBJ whole genome shotgun (WGS) entry which is preliminary data.</text>
</comment>
<keyword evidence="4" id="KW-1185">Reference proteome</keyword>
<accession>A0ABQ8TF04</accession>
<feature type="compositionally biased region" description="Polar residues" evidence="1">
    <location>
        <begin position="334"/>
        <end position="343"/>
    </location>
</feature>
<dbReference type="PANTHER" id="PTHR47027:SF20">
    <property type="entry name" value="REVERSE TRANSCRIPTASE-LIKE PROTEIN WITH RNA-DIRECTED DNA POLYMERASE DOMAIN"/>
    <property type="match status" value="1"/>
</dbReference>
<sequence length="859" mass="97160">MVSIQKVYQWTPSADYESSSSFLEVSSGLFGFKFRRRWSELEQSVASSRSRDCRSRLGVPETSNNNSYNVTSPTPSITSSVAVDTMRVSNLCDLATGCAGKRRLAAVEKRRRKYTGSYTLDPEGANRARTKSLPLPKRQQHIVATKTEDAAGSCTRTHPRQPTPSAQHSHKLRKVRGIKSVPQPNANLATDMKSLQKPIIIHRRAASMESIQQVFDFYDEDSSDEDDGKGIILHRQQDSDPPTFEVIDIVEPSETPLKQAEYCNGSSEAQQRQHMMSRNLSPSLPVVRKNSAENSGHNAEVHTNGHDRGLRDEARNELRSPELVRQATMRGRQRNTLFGQSQEDNSEEDGRRTSQSFTAHPESPTGLSARYERRHRAISMSTVSILSTTTTTRTVLSRSRSCSYLLKPEDVSGLPADVLKPLHRSCGHEELLKSCGIVDAFAVKNETNVSELLQGYQCGIVDAFAVKNETNVSELLQGYQCEIVDVFAVKNETNVSELLQGYQCRIADAFAVKKETNVSELLQGYQCRIADAFAVKNSSPYKDTVHQLFIDFKKAYDSVKREVLYDILIEFGIPKELVRLIKMCSSETYSRVRIGQFLSDAFPIHCGLKQGDALSPLLFNFALDYAIRKVQDNREGLELNGLHQLLAYADDMNMLGENRQTIRKNTGTLLEASKEIDLEVNPEKKKRLRWAGHVARMGESRNAYRVLVGRLEGKRPLGRPRRRWEDNIKMCLRKVGYDDRDWVNLAQDRDQWRAYVRAAMNLRGDLVWFDPGVGHVLPGEVLEFHRAAQVLTVQALIGGKTFEMDRTCSTYGESKHAYRVLVGRPEGKRSFGKPRRRWEDIKIYLREVGYDGRDWINLA</sequence>
<dbReference type="InterPro" id="IPR000477">
    <property type="entry name" value="RT_dom"/>
</dbReference>
<feature type="region of interest" description="Disordered" evidence="1">
    <location>
        <begin position="49"/>
        <end position="73"/>
    </location>
</feature>